<gene>
    <name evidence="1" type="ORF">GQ607_009800</name>
</gene>
<dbReference type="EMBL" id="WOWK01000056">
    <property type="protein sequence ID" value="KAF0323037.1"/>
    <property type="molecule type" value="Genomic_DNA"/>
</dbReference>
<organism evidence="1 2">
    <name type="scientific">Colletotrichum asianum</name>
    <dbReference type="NCBI Taxonomy" id="702518"/>
    <lineage>
        <taxon>Eukaryota</taxon>
        <taxon>Fungi</taxon>
        <taxon>Dikarya</taxon>
        <taxon>Ascomycota</taxon>
        <taxon>Pezizomycotina</taxon>
        <taxon>Sordariomycetes</taxon>
        <taxon>Hypocreomycetidae</taxon>
        <taxon>Glomerellales</taxon>
        <taxon>Glomerellaceae</taxon>
        <taxon>Colletotrichum</taxon>
        <taxon>Colletotrichum gloeosporioides species complex</taxon>
    </lineage>
</organism>
<dbReference type="Gene3D" id="2.160.20.10">
    <property type="entry name" value="Single-stranded right-handed beta-helix, Pectin lyase-like"/>
    <property type="match status" value="1"/>
</dbReference>
<evidence type="ECO:0000313" key="2">
    <source>
        <dbReference type="Proteomes" id="UP000434172"/>
    </source>
</evidence>
<evidence type="ECO:0000313" key="1">
    <source>
        <dbReference type="EMBL" id="KAF0323037.1"/>
    </source>
</evidence>
<accession>A0A8H3WBZ8</accession>
<dbReference type="InterPro" id="IPR012334">
    <property type="entry name" value="Pectin_lyas_fold"/>
</dbReference>
<protein>
    <submittedName>
        <fullName evidence="1">Uncharacterized protein</fullName>
    </submittedName>
</protein>
<keyword evidence="2" id="KW-1185">Reference proteome</keyword>
<name>A0A8H3WBZ8_9PEZI</name>
<dbReference type="Proteomes" id="UP000434172">
    <property type="component" value="Unassembled WGS sequence"/>
</dbReference>
<sequence>MGCSCSGVLLVFSCTSDARCYSAWALRIIDSSAVYILGAGPYFMVL</sequence>
<proteinExistence type="predicted"/>
<dbReference type="AlphaFoldDB" id="A0A8H3WBZ8"/>
<comment type="caution">
    <text evidence="1">The sequence shown here is derived from an EMBL/GenBank/DDBJ whole genome shotgun (WGS) entry which is preliminary data.</text>
</comment>
<reference evidence="1 2" key="1">
    <citation type="submission" date="2019-12" db="EMBL/GenBank/DDBJ databases">
        <title>A genome sequence resource for the geographically widespread anthracnose pathogen Colletotrichum asianum.</title>
        <authorList>
            <person name="Meng Y."/>
        </authorList>
    </citation>
    <scope>NUCLEOTIDE SEQUENCE [LARGE SCALE GENOMIC DNA]</scope>
    <source>
        <strain evidence="1 2">ICMP 18580</strain>
    </source>
</reference>